<dbReference type="HOGENOM" id="CLU_2958250_0_0_9"/>
<evidence type="ECO:0000313" key="2">
    <source>
        <dbReference type="Proteomes" id="UP000003494"/>
    </source>
</evidence>
<comment type="caution">
    <text evidence="1">The sequence shown here is derived from an EMBL/GenBank/DDBJ whole genome shotgun (WGS) entry which is preliminary data.</text>
</comment>
<dbReference type="AlphaFoldDB" id="C4GDT5"/>
<accession>C4GDT5</accession>
<dbReference type="EMBL" id="ACIP02000007">
    <property type="protein sequence ID" value="EEP27564.1"/>
    <property type="molecule type" value="Genomic_DNA"/>
</dbReference>
<reference evidence="1" key="1">
    <citation type="submission" date="2009-04" db="EMBL/GenBank/DDBJ databases">
        <authorList>
            <person name="Weinstock G."/>
            <person name="Sodergren E."/>
            <person name="Clifton S."/>
            <person name="Fulton L."/>
            <person name="Fulton B."/>
            <person name="Courtney L."/>
            <person name="Fronick C."/>
            <person name="Harrison M."/>
            <person name="Strong C."/>
            <person name="Farmer C."/>
            <person name="Delahaunty K."/>
            <person name="Markovic C."/>
            <person name="Hall O."/>
            <person name="Minx P."/>
            <person name="Tomlinson C."/>
            <person name="Mitreva M."/>
            <person name="Nelson J."/>
            <person name="Hou S."/>
            <person name="Wollam A."/>
            <person name="Pepin K.H."/>
            <person name="Johnson M."/>
            <person name="Bhonagiri V."/>
            <person name="Nash W.E."/>
            <person name="Warren W."/>
            <person name="Chinwalla A."/>
            <person name="Mardis E.R."/>
            <person name="Wilson R.K."/>
        </authorList>
    </citation>
    <scope>NUCLEOTIDE SEQUENCE [LARGE SCALE GENOMIC DNA]</scope>
    <source>
        <strain evidence="1">DSM 14600</strain>
    </source>
</reference>
<sequence>MWAAAFLMEGSTLFLVAFLMLLPDLLACFSGRKLTCRKSDRKIAGKLVENCRLTGLDKP</sequence>
<proteinExistence type="predicted"/>
<keyword evidence="2" id="KW-1185">Reference proteome</keyword>
<protein>
    <submittedName>
        <fullName evidence="1">Uncharacterized protein</fullName>
    </submittedName>
</protein>
<organism evidence="1 2">
    <name type="scientific">Shuttleworthella satelles DSM 14600</name>
    <dbReference type="NCBI Taxonomy" id="626523"/>
    <lineage>
        <taxon>Bacteria</taxon>
        <taxon>Bacillati</taxon>
        <taxon>Bacillota</taxon>
        <taxon>Clostridia</taxon>
        <taxon>Lachnospirales</taxon>
        <taxon>Lachnospiraceae</taxon>
        <taxon>Shuttleworthella</taxon>
    </lineage>
</organism>
<evidence type="ECO:0000313" key="1">
    <source>
        <dbReference type="EMBL" id="EEP27564.1"/>
    </source>
</evidence>
<dbReference type="STRING" id="626523.GCWU000342_02259"/>
<gene>
    <name evidence="1" type="ORF">GCWU000342_02259</name>
</gene>
<name>C4GDT5_9FIRM</name>
<dbReference type="Proteomes" id="UP000003494">
    <property type="component" value="Unassembled WGS sequence"/>
</dbReference>